<dbReference type="AlphaFoldDB" id="A0A5B2XWH3"/>
<evidence type="ECO:0000313" key="2">
    <source>
        <dbReference type="Proteomes" id="UP000323454"/>
    </source>
</evidence>
<accession>A0A5B2XWH3</accession>
<dbReference type="RefSeq" id="WP_149847359.1">
    <property type="nucleotide sequence ID" value="NZ_VUOB01000001.1"/>
</dbReference>
<dbReference type="EMBL" id="VUOB01000001">
    <property type="protein sequence ID" value="KAA2267051.1"/>
    <property type="molecule type" value="Genomic_DNA"/>
</dbReference>
<proteinExistence type="predicted"/>
<evidence type="ECO:0000313" key="1">
    <source>
        <dbReference type="EMBL" id="KAA2267051.1"/>
    </source>
</evidence>
<dbReference type="OrthoDB" id="3690349at2"/>
<name>A0A5B2XWH3_9PSEU</name>
<protein>
    <submittedName>
        <fullName evidence="1">Uncharacterized protein</fullName>
    </submittedName>
</protein>
<reference evidence="1 2" key="1">
    <citation type="submission" date="2019-09" db="EMBL/GenBank/DDBJ databases">
        <title>Goodfellowia gen. nov., a new genus of the Pseudonocardineae related to Actinoalloteichus, containing Goodfellowia coeruleoviolacea gen. nov., comb. nov. gen. nov., comb. nov.</title>
        <authorList>
            <person name="Labeda D."/>
        </authorList>
    </citation>
    <scope>NUCLEOTIDE SEQUENCE [LARGE SCALE GENOMIC DNA]</scope>
    <source>
        <strain evidence="1 2">AN110305</strain>
    </source>
</reference>
<gene>
    <name evidence="1" type="ORF">F0L68_00515</name>
</gene>
<organism evidence="1 2">
    <name type="scientific">Solihabitans fulvus</name>
    <dbReference type="NCBI Taxonomy" id="1892852"/>
    <lineage>
        <taxon>Bacteria</taxon>
        <taxon>Bacillati</taxon>
        <taxon>Actinomycetota</taxon>
        <taxon>Actinomycetes</taxon>
        <taxon>Pseudonocardiales</taxon>
        <taxon>Pseudonocardiaceae</taxon>
        <taxon>Solihabitans</taxon>
    </lineage>
</organism>
<comment type="caution">
    <text evidence="1">The sequence shown here is derived from an EMBL/GenBank/DDBJ whole genome shotgun (WGS) entry which is preliminary data.</text>
</comment>
<reference evidence="1 2" key="2">
    <citation type="submission" date="2019-09" db="EMBL/GenBank/DDBJ databases">
        <authorList>
            <person name="Jin C."/>
        </authorList>
    </citation>
    <scope>NUCLEOTIDE SEQUENCE [LARGE SCALE GENOMIC DNA]</scope>
    <source>
        <strain evidence="1 2">AN110305</strain>
    </source>
</reference>
<dbReference type="Proteomes" id="UP000323454">
    <property type="component" value="Unassembled WGS sequence"/>
</dbReference>
<sequence>MNGNAVSLGTDYIRDLVSVLSSQGFTIYFYGRKPNVHTIAATRREADVVEVVILRGPYRAVAYRVPAADPGVDVLAPEWLLWHRRGSASSTIRAVGFLPASSHPDSPAHPYRVTECPEPEEFGVPLGERQDCDIRFPPMRPAAR</sequence>
<keyword evidence="2" id="KW-1185">Reference proteome</keyword>